<feature type="region of interest" description="Disordered" evidence="1">
    <location>
        <begin position="1"/>
        <end position="155"/>
    </location>
</feature>
<dbReference type="EMBL" id="PZQS01000013">
    <property type="protein sequence ID" value="PVD20193.1"/>
    <property type="molecule type" value="Genomic_DNA"/>
</dbReference>
<protein>
    <submittedName>
        <fullName evidence="2">Uncharacterized protein</fullName>
    </submittedName>
</protein>
<evidence type="ECO:0000256" key="1">
    <source>
        <dbReference type="SAM" id="MobiDB-lite"/>
    </source>
</evidence>
<accession>A0A2T7NG89</accession>
<comment type="caution">
    <text evidence="2">The sequence shown here is derived from an EMBL/GenBank/DDBJ whole genome shotgun (WGS) entry which is preliminary data.</text>
</comment>
<feature type="compositionally biased region" description="Low complexity" evidence="1">
    <location>
        <begin position="91"/>
        <end position="100"/>
    </location>
</feature>
<reference evidence="2 3" key="1">
    <citation type="submission" date="2018-04" db="EMBL/GenBank/DDBJ databases">
        <title>The genome of golden apple snail Pomacea canaliculata provides insight into stress tolerance and invasive adaptation.</title>
        <authorList>
            <person name="Liu C."/>
            <person name="Liu B."/>
            <person name="Ren Y."/>
            <person name="Zhang Y."/>
            <person name="Wang H."/>
            <person name="Li S."/>
            <person name="Jiang F."/>
            <person name="Yin L."/>
            <person name="Zhang G."/>
            <person name="Qian W."/>
            <person name="Fan W."/>
        </authorList>
    </citation>
    <scope>NUCLEOTIDE SEQUENCE [LARGE SCALE GENOMIC DNA]</scope>
    <source>
        <strain evidence="2">SZHN2017</strain>
        <tissue evidence="2">Muscle</tissue>
    </source>
</reference>
<dbReference type="AlphaFoldDB" id="A0A2T7NG89"/>
<evidence type="ECO:0000313" key="3">
    <source>
        <dbReference type="Proteomes" id="UP000245119"/>
    </source>
</evidence>
<proteinExistence type="predicted"/>
<organism evidence="2 3">
    <name type="scientific">Pomacea canaliculata</name>
    <name type="common">Golden apple snail</name>
    <dbReference type="NCBI Taxonomy" id="400727"/>
    <lineage>
        <taxon>Eukaryota</taxon>
        <taxon>Metazoa</taxon>
        <taxon>Spiralia</taxon>
        <taxon>Lophotrochozoa</taxon>
        <taxon>Mollusca</taxon>
        <taxon>Gastropoda</taxon>
        <taxon>Caenogastropoda</taxon>
        <taxon>Architaenioglossa</taxon>
        <taxon>Ampullarioidea</taxon>
        <taxon>Ampullariidae</taxon>
        <taxon>Pomacea</taxon>
    </lineage>
</organism>
<sequence length="243" mass="26424">MLRLHALRGASSKVRANKRNSGPRRSANHHARRVIAPPPSPSYHTRPTPPLTITPPSRHTLKPPPFSSTRLCALSSPENPSANPFSPSEKTNTSNTFLTLPTPPPTKRAQSLSPDQAPGQRPAITRSPFLSPKHTRPPPTLLPPQPKAGAGGAPRRWVIKPTDLTMKEAAEARMPSKEAVVYRLSSCRPTVSDVIARDRPRAHRFHSRLTDESTAPVPDVILSLNTYTSTLGLADRCAEESAP</sequence>
<dbReference type="Proteomes" id="UP000245119">
    <property type="component" value="Linkage Group LG13"/>
</dbReference>
<keyword evidence="3" id="KW-1185">Reference proteome</keyword>
<name>A0A2T7NG89_POMCA</name>
<feature type="compositionally biased region" description="Pro residues" evidence="1">
    <location>
        <begin position="137"/>
        <end position="146"/>
    </location>
</feature>
<feature type="compositionally biased region" description="Pro residues" evidence="1">
    <location>
        <begin position="36"/>
        <end position="53"/>
    </location>
</feature>
<feature type="compositionally biased region" description="Polar residues" evidence="1">
    <location>
        <begin position="76"/>
        <end position="90"/>
    </location>
</feature>
<evidence type="ECO:0000313" key="2">
    <source>
        <dbReference type="EMBL" id="PVD20193.1"/>
    </source>
</evidence>
<gene>
    <name evidence="2" type="ORF">C0Q70_20689</name>
</gene>
<feature type="compositionally biased region" description="Basic residues" evidence="1">
    <location>
        <begin position="15"/>
        <end position="33"/>
    </location>
</feature>